<keyword evidence="2" id="KW-1185">Reference proteome</keyword>
<gene>
    <name evidence="1" type="ORF">SCLCIDRAFT_860749</name>
</gene>
<dbReference type="OrthoDB" id="3326751at2759"/>
<organism evidence="1 2">
    <name type="scientific">Scleroderma citrinum Foug A</name>
    <dbReference type="NCBI Taxonomy" id="1036808"/>
    <lineage>
        <taxon>Eukaryota</taxon>
        <taxon>Fungi</taxon>
        <taxon>Dikarya</taxon>
        <taxon>Basidiomycota</taxon>
        <taxon>Agaricomycotina</taxon>
        <taxon>Agaricomycetes</taxon>
        <taxon>Agaricomycetidae</taxon>
        <taxon>Boletales</taxon>
        <taxon>Sclerodermatineae</taxon>
        <taxon>Sclerodermataceae</taxon>
        <taxon>Scleroderma</taxon>
    </lineage>
</organism>
<dbReference type="InParanoid" id="A0A0C3E061"/>
<dbReference type="EMBL" id="KN822047">
    <property type="protein sequence ID" value="KIM61884.1"/>
    <property type="molecule type" value="Genomic_DNA"/>
</dbReference>
<evidence type="ECO:0000313" key="1">
    <source>
        <dbReference type="EMBL" id="KIM61884.1"/>
    </source>
</evidence>
<evidence type="ECO:0000313" key="2">
    <source>
        <dbReference type="Proteomes" id="UP000053989"/>
    </source>
</evidence>
<name>A0A0C3E061_9AGAM</name>
<sequence>MPLVGCLWHGRSAVVFRKGTGAGLARGKCVNPLASLIRSFPIPPLSPIPQTILALGHLSTPFPACSLAGLPLFCFGFGNQVCVWPLSLYVIDGSYLHGPRRAAVGVPVKPPDESFHRLETACSEPSLTLSLRIPYTILILREG</sequence>
<proteinExistence type="predicted"/>
<accession>A0A0C3E061</accession>
<protein>
    <submittedName>
        <fullName evidence="1">Uncharacterized protein</fullName>
    </submittedName>
</protein>
<dbReference type="HOGENOM" id="CLU_1807362_0_0_1"/>
<reference evidence="2" key="2">
    <citation type="submission" date="2015-01" db="EMBL/GenBank/DDBJ databases">
        <title>Evolutionary Origins and Diversification of the Mycorrhizal Mutualists.</title>
        <authorList>
            <consortium name="DOE Joint Genome Institute"/>
            <consortium name="Mycorrhizal Genomics Consortium"/>
            <person name="Kohler A."/>
            <person name="Kuo A."/>
            <person name="Nagy L.G."/>
            <person name="Floudas D."/>
            <person name="Copeland A."/>
            <person name="Barry K.W."/>
            <person name="Cichocki N."/>
            <person name="Veneault-Fourrey C."/>
            <person name="LaButti K."/>
            <person name="Lindquist E.A."/>
            <person name="Lipzen A."/>
            <person name="Lundell T."/>
            <person name="Morin E."/>
            <person name="Murat C."/>
            <person name="Riley R."/>
            <person name="Ohm R."/>
            <person name="Sun H."/>
            <person name="Tunlid A."/>
            <person name="Henrissat B."/>
            <person name="Grigoriev I.V."/>
            <person name="Hibbett D.S."/>
            <person name="Martin F."/>
        </authorList>
    </citation>
    <scope>NUCLEOTIDE SEQUENCE [LARGE SCALE GENOMIC DNA]</scope>
    <source>
        <strain evidence="2">Foug A</strain>
    </source>
</reference>
<dbReference type="AlphaFoldDB" id="A0A0C3E061"/>
<dbReference type="Proteomes" id="UP000053989">
    <property type="component" value="Unassembled WGS sequence"/>
</dbReference>
<reference evidence="1 2" key="1">
    <citation type="submission" date="2014-04" db="EMBL/GenBank/DDBJ databases">
        <authorList>
            <consortium name="DOE Joint Genome Institute"/>
            <person name="Kuo A."/>
            <person name="Kohler A."/>
            <person name="Nagy L.G."/>
            <person name="Floudas D."/>
            <person name="Copeland A."/>
            <person name="Barry K.W."/>
            <person name="Cichocki N."/>
            <person name="Veneault-Fourrey C."/>
            <person name="LaButti K."/>
            <person name="Lindquist E.A."/>
            <person name="Lipzen A."/>
            <person name="Lundell T."/>
            <person name="Morin E."/>
            <person name="Murat C."/>
            <person name="Sun H."/>
            <person name="Tunlid A."/>
            <person name="Henrissat B."/>
            <person name="Grigoriev I.V."/>
            <person name="Hibbett D.S."/>
            <person name="Martin F."/>
            <person name="Nordberg H.P."/>
            <person name="Cantor M.N."/>
            <person name="Hua S.X."/>
        </authorList>
    </citation>
    <scope>NUCLEOTIDE SEQUENCE [LARGE SCALE GENOMIC DNA]</scope>
    <source>
        <strain evidence="1 2">Foug A</strain>
    </source>
</reference>